<dbReference type="GO" id="GO:0000272">
    <property type="term" value="P:polysaccharide catabolic process"/>
    <property type="evidence" value="ECO:0007669"/>
    <property type="project" value="UniProtKB-KW"/>
</dbReference>
<dbReference type="OrthoDB" id="1179585at2759"/>
<dbReference type="InterPro" id="IPR008979">
    <property type="entry name" value="Galactose-bd-like_sf"/>
</dbReference>
<dbReference type="eggNOG" id="ENOG502QQM5">
    <property type="taxonomic scope" value="Eukaryota"/>
</dbReference>
<dbReference type="InterPro" id="IPR011013">
    <property type="entry name" value="Gal_mutarotase_sf_dom"/>
</dbReference>
<comment type="subcellular location">
    <subcellularLocation>
        <location evidence="3">Cell membrane</location>
        <topology evidence="3">Multi-pass membrane protein</topology>
    </subcellularLocation>
    <subcellularLocation>
        <location evidence="2">Secreted</location>
    </subcellularLocation>
</comment>
<evidence type="ECO:0000256" key="2">
    <source>
        <dbReference type="ARBA" id="ARBA00004613"/>
    </source>
</evidence>
<evidence type="ECO:0000256" key="11">
    <source>
        <dbReference type="ARBA" id="ARBA00023136"/>
    </source>
</evidence>
<feature type="compositionally biased region" description="Basic and acidic residues" evidence="16">
    <location>
        <begin position="69"/>
        <end position="79"/>
    </location>
</feature>
<feature type="transmembrane region" description="Helical" evidence="17">
    <location>
        <begin position="166"/>
        <end position="186"/>
    </location>
</feature>
<feature type="transmembrane region" description="Helical" evidence="17">
    <location>
        <begin position="563"/>
        <end position="582"/>
    </location>
</feature>
<evidence type="ECO:0000259" key="18">
    <source>
        <dbReference type="PROSITE" id="PS50850"/>
    </source>
</evidence>
<dbReference type="PANTHER" id="PTHR23502">
    <property type="entry name" value="MAJOR FACILITATOR SUPERFAMILY"/>
    <property type="match status" value="1"/>
</dbReference>
<keyword evidence="15" id="KW-0624">Polysaccharide degradation</keyword>
<dbReference type="SUPFAM" id="SSF49452">
    <property type="entry name" value="Starch-binding domain-like"/>
    <property type="match status" value="1"/>
</dbReference>
<dbReference type="PROSITE" id="PS50850">
    <property type="entry name" value="MFS"/>
    <property type="match status" value="1"/>
</dbReference>
<keyword evidence="12" id="KW-0456">Lyase</keyword>
<dbReference type="Gene3D" id="2.60.120.260">
    <property type="entry name" value="Galactose-binding domain-like"/>
    <property type="match status" value="1"/>
</dbReference>
<dbReference type="PANTHER" id="PTHR23502:SF47">
    <property type="entry name" value="MAJOR FACILITATOR SUPERFAMILY (MFS) PROFILE DOMAIN-CONTAINING PROTEIN-RELATED"/>
    <property type="match status" value="1"/>
</dbReference>
<evidence type="ECO:0000256" key="10">
    <source>
        <dbReference type="ARBA" id="ARBA00022989"/>
    </source>
</evidence>
<sequence>MQSILQYRRFGNLAEEQLATDPEKGLGSRKPSLKCKKHFPANDSGSKASVAGDEVSMVSSQDTSPNSRRPRETYEDEKVSINPSADPLNRSVTTEAGGEDTSNVSKTVPVGFEPENDPMNPRDWSFGKRLMVTIVVSFMGVIVGWSSSIDSGIIPQYAEEFGVSEVVASLPTGLFLVGFGTGAVMSGPFSETVGRNPIYIITLIVFMLLLVGAGLAQNLAGQLVSRTLAGIFAATPLACAGGTIADVWTPEEQVFTFPIYAIISFSGPVLGPVVGGWIGQSNLSWRWTEWVTLIGAGIILVTVILFQPETYAPILLKWKAIHLRRVTGDDRYRAEIELRQTSLPARLLLAMYRPVVMLFQEPTIFLFSLYLTVAYIIIFTFFTGYEFIYEGIYGLTQGETALCFLGLAIGLLLCIPLIPLNAKLRSRDITRTKETDPAGKAPPESRLYWATIGAPALPISMFWMAWTARVGIPFWSTLAASVLTAFGMLCIFITCYQYLIDTYGTYAASALSSLTLMRYLVSGAMIEVSIPFYKNMGVPYTLTILGCISAVLVPIPYVFYNSIMLFPTLVVTAAFAGGTLALPTGDDAPFLKVVSSTEAIVGNSIWNATVGASVVKPIYYQGKEIVGDAKGQYYSYVDQTESFNFSNATIVDSDDDFIDVQFTTSEGEQHWVIYRNQHGAYQYFINKALPSPLGEWRSVSRLDNATFTNGHTTYRQGALPELSEIESGEKVQDETWELSDGSYITKYDWSDFINSAKAWGVYGDGIGCWYIHPSKEYINGDHLKQELMLHRESSSGDTVLLNMIHGLHFLTGEEHEFAEGRVWGPWLWYLNNGSVEDANAKYDEEVQSWPYNFPNADIEAGHHQRASSVSGVITLSDGRAASGASVMLGDNESSQLPAEQGVNYYYRTTADSDGNFSFENVRAATYALYAWAGNNSDIGDVSTNLTANGIEISESTSAIELGEYTWDTQNRTKIWQIGTLDRLACSFKNGCSGYHHGLSDESPADIEYTINSSETSDWSYVQTAEGTWQVKFELSDNPASDAVAILSTSLAGYSSGVNIEITAQGGNVTVGELSDLTNDPSVYRSSTFCGLHRYEEFEVPAGTLVKGSNTIEFTVTKTSQWHGFMWNSILLEWS</sequence>
<comment type="catalytic activity">
    <reaction evidence="1">
        <text>Endotype eliminative cleavage of L-alpha-rhamnopyranosyl-(1-&gt;4)-alpha-D-galactopyranosyluronic acid bonds of rhamnogalacturonan I domains in ramified hairy regions of pectin leaving L-rhamnopyranose at the reducing end and 4-deoxy-4,5-unsaturated D-galactopyranosyluronic acid at the non-reducing end.</text>
        <dbReference type="EC" id="4.2.2.23"/>
    </reaction>
</comment>
<dbReference type="GO" id="GO:0071555">
    <property type="term" value="P:cell wall organization"/>
    <property type="evidence" value="ECO:0007669"/>
    <property type="project" value="UniProtKB-KW"/>
</dbReference>
<dbReference type="SUPFAM" id="SSF103473">
    <property type="entry name" value="MFS general substrate transporter"/>
    <property type="match status" value="1"/>
</dbReference>
<dbReference type="GO" id="GO:0030246">
    <property type="term" value="F:carbohydrate binding"/>
    <property type="evidence" value="ECO:0007669"/>
    <property type="project" value="InterPro"/>
</dbReference>
<dbReference type="SUPFAM" id="SSF49785">
    <property type="entry name" value="Galactose-binding domain-like"/>
    <property type="match status" value="1"/>
</dbReference>
<evidence type="ECO:0000256" key="6">
    <source>
        <dbReference type="ARBA" id="ARBA00012437"/>
    </source>
</evidence>
<evidence type="ECO:0000313" key="20">
    <source>
        <dbReference type="Proteomes" id="UP000190312"/>
    </source>
</evidence>
<dbReference type="CDD" id="cd10320">
    <property type="entry name" value="RGL4_N"/>
    <property type="match status" value="1"/>
</dbReference>
<comment type="similarity">
    <text evidence="5">Belongs to the polysaccharide lyase 4 family.</text>
</comment>
<dbReference type="InterPro" id="IPR029413">
    <property type="entry name" value="RG-lyase_II"/>
</dbReference>
<feature type="transmembrane region" description="Helical" evidence="17">
    <location>
        <begin position="400"/>
        <end position="418"/>
    </location>
</feature>
<dbReference type="InterPro" id="IPR011701">
    <property type="entry name" value="MFS"/>
</dbReference>
<dbReference type="InterPro" id="IPR020846">
    <property type="entry name" value="MFS_dom"/>
</dbReference>
<evidence type="ECO:0000256" key="14">
    <source>
        <dbReference type="ARBA" id="ARBA00023316"/>
    </source>
</evidence>
<comment type="similarity">
    <text evidence="4">Belongs to the major facilitator superfamily.</text>
</comment>
<dbReference type="Gene3D" id="1.20.1250.20">
    <property type="entry name" value="MFS general substrate transporter like domains"/>
    <property type="match status" value="1"/>
</dbReference>
<feature type="transmembrane region" description="Helical" evidence="17">
    <location>
        <begin position="478"/>
        <end position="500"/>
    </location>
</feature>
<keyword evidence="11 17" id="KW-0472">Membrane</keyword>
<feature type="transmembrane region" description="Helical" evidence="17">
    <location>
        <begin position="290"/>
        <end position="308"/>
    </location>
</feature>
<evidence type="ECO:0000256" key="12">
    <source>
        <dbReference type="ARBA" id="ARBA00023239"/>
    </source>
</evidence>
<dbReference type="VEuPathDB" id="FungiDB:AO090138000118"/>
<evidence type="ECO:0000256" key="1">
    <source>
        <dbReference type="ARBA" id="ARBA00001324"/>
    </source>
</evidence>
<dbReference type="InterPro" id="IPR036259">
    <property type="entry name" value="MFS_trans_sf"/>
</dbReference>
<organism evidence="19 20">
    <name type="scientific">Aspergillus oryzae</name>
    <name type="common">Yellow koji mold</name>
    <dbReference type="NCBI Taxonomy" id="5062"/>
    <lineage>
        <taxon>Eukaryota</taxon>
        <taxon>Fungi</taxon>
        <taxon>Dikarya</taxon>
        <taxon>Ascomycota</taxon>
        <taxon>Pezizomycotina</taxon>
        <taxon>Eurotiomycetes</taxon>
        <taxon>Eurotiomycetidae</taxon>
        <taxon>Eurotiales</taxon>
        <taxon>Aspergillaceae</taxon>
        <taxon>Aspergillus</taxon>
        <taxon>Aspergillus subgen. Circumdati</taxon>
    </lineage>
</organism>
<dbReference type="GO" id="GO:0102210">
    <property type="term" value="F:rhamnogalacturonan endolyase activity"/>
    <property type="evidence" value="ECO:0007669"/>
    <property type="project" value="UniProtKB-EC"/>
</dbReference>
<dbReference type="Gene3D" id="2.70.98.10">
    <property type="match status" value="1"/>
</dbReference>
<evidence type="ECO:0000256" key="13">
    <source>
        <dbReference type="ARBA" id="ARBA00023277"/>
    </source>
</evidence>
<dbReference type="InterPro" id="IPR014718">
    <property type="entry name" value="GH-type_carb-bd"/>
</dbReference>
<evidence type="ECO:0000256" key="8">
    <source>
        <dbReference type="ARBA" id="ARBA00022692"/>
    </source>
</evidence>
<evidence type="ECO:0000256" key="16">
    <source>
        <dbReference type="SAM" id="MobiDB-lite"/>
    </source>
</evidence>
<dbReference type="Gene3D" id="2.60.40.1120">
    <property type="entry name" value="Carboxypeptidase-like, regulatory domain"/>
    <property type="match status" value="1"/>
</dbReference>
<dbReference type="CDD" id="cd17323">
    <property type="entry name" value="MFS_Tpo1_MDR_like"/>
    <property type="match status" value="1"/>
</dbReference>
<evidence type="ECO:0000256" key="4">
    <source>
        <dbReference type="ARBA" id="ARBA00008335"/>
    </source>
</evidence>
<dbReference type="GO" id="GO:0005886">
    <property type="term" value="C:plasma membrane"/>
    <property type="evidence" value="ECO:0007669"/>
    <property type="project" value="UniProtKB-SubCell"/>
</dbReference>
<feature type="transmembrane region" description="Helical" evidence="17">
    <location>
        <begin position="257"/>
        <end position="278"/>
    </location>
</feature>
<dbReference type="EC" id="4.2.2.23" evidence="6"/>
<keyword evidence="14" id="KW-0961">Cell wall biogenesis/degradation</keyword>
<dbReference type="SUPFAM" id="SSF74650">
    <property type="entry name" value="Galactose mutarotase-like"/>
    <property type="match status" value="1"/>
</dbReference>
<keyword evidence="7" id="KW-0964">Secreted</keyword>
<evidence type="ECO:0000313" key="19">
    <source>
        <dbReference type="EMBL" id="OOO05025.1"/>
    </source>
</evidence>
<dbReference type="EMBL" id="MKZY01000010">
    <property type="protein sequence ID" value="OOO05025.1"/>
    <property type="molecule type" value="Genomic_DNA"/>
</dbReference>
<keyword evidence="8 17" id="KW-0812">Transmembrane</keyword>
<evidence type="ECO:0000256" key="3">
    <source>
        <dbReference type="ARBA" id="ARBA00004651"/>
    </source>
</evidence>
<dbReference type="Pfam" id="PF07690">
    <property type="entry name" value="MFS_1"/>
    <property type="match status" value="1"/>
</dbReference>
<dbReference type="InterPro" id="IPR029411">
    <property type="entry name" value="RG-lyase_III"/>
</dbReference>
<name>A0A1S9D7G9_ASPOZ</name>
<dbReference type="FunFam" id="1.20.1250.20:FF:000082">
    <property type="entry name" value="MFS multidrug transporter, putative"/>
    <property type="match status" value="1"/>
</dbReference>
<feature type="domain" description="Major facilitator superfamily (MFS) profile" evidence="18">
    <location>
        <begin position="132"/>
        <end position="564"/>
    </location>
</feature>
<comment type="caution">
    <text evidence="19">The sequence shown here is derived from an EMBL/GenBank/DDBJ whole genome shotgun (WGS) entry which is preliminary data.</text>
</comment>
<feature type="compositionally biased region" description="Polar residues" evidence="16">
    <location>
        <begin position="90"/>
        <end position="106"/>
    </location>
</feature>
<feature type="transmembrane region" description="Helical" evidence="17">
    <location>
        <begin position="538"/>
        <end position="557"/>
    </location>
</feature>
<keyword evidence="9" id="KW-0732">Signal</keyword>
<dbReference type="VEuPathDB" id="FungiDB:AO090138000119"/>
<feature type="transmembrane region" description="Helical" evidence="17">
    <location>
        <begin position="198"/>
        <end position="216"/>
    </location>
</feature>
<evidence type="ECO:0000256" key="5">
    <source>
        <dbReference type="ARBA" id="ARBA00010418"/>
    </source>
</evidence>
<dbReference type="Pfam" id="PF14683">
    <property type="entry name" value="CBM-like"/>
    <property type="match status" value="1"/>
</dbReference>
<feature type="transmembrane region" description="Helical" evidence="17">
    <location>
        <begin position="129"/>
        <end position="146"/>
    </location>
</feature>
<protein>
    <recommendedName>
        <fullName evidence="6">rhamnogalacturonan endolyase</fullName>
        <ecNumber evidence="6">4.2.2.23</ecNumber>
    </recommendedName>
</protein>
<feature type="compositionally biased region" description="Polar residues" evidence="16">
    <location>
        <begin position="57"/>
        <end position="67"/>
    </location>
</feature>
<accession>A0A1S9D7G9</accession>
<dbReference type="InterPro" id="IPR013784">
    <property type="entry name" value="Carb-bd-like_fold"/>
</dbReference>
<feature type="transmembrane region" description="Helical" evidence="17">
    <location>
        <begin position="447"/>
        <end position="466"/>
    </location>
</feature>
<feature type="region of interest" description="Disordered" evidence="16">
    <location>
        <begin position="13"/>
        <end position="116"/>
    </location>
</feature>
<dbReference type="Pfam" id="PF14686">
    <property type="entry name" value="fn3_3"/>
    <property type="match status" value="1"/>
</dbReference>
<evidence type="ECO:0000256" key="15">
    <source>
        <dbReference type="ARBA" id="ARBA00023326"/>
    </source>
</evidence>
<dbReference type="GO" id="GO:0005576">
    <property type="term" value="C:extracellular region"/>
    <property type="evidence" value="ECO:0007669"/>
    <property type="project" value="UniProtKB-SubCell"/>
</dbReference>
<feature type="transmembrane region" description="Helical" evidence="17">
    <location>
        <begin position="364"/>
        <end position="388"/>
    </location>
</feature>
<dbReference type="CDD" id="cd10316">
    <property type="entry name" value="RGL4_M"/>
    <property type="match status" value="1"/>
</dbReference>
<keyword evidence="10 17" id="KW-1133">Transmembrane helix</keyword>
<proteinExistence type="inferred from homology"/>
<reference evidence="19 20" key="1">
    <citation type="submission" date="2016-10" db="EMBL/GenBank/DDBJ databases">
        <title>Genome sequencing of Aspergillus oryzae BCC7051.</title>
        <authorList>
            <person name="Thammarongtham C."/>
            <person name="Vorapreeda T."/>
            <person name="Nookaew I."/>
            <person name="Srisuk T."/>
            <person name="Land M."/>
            <person name="Jeennor S."/>
            <person name="Laoteng K."/>
        </authorList>
    </citation>
    <scope>NUCLEOTIDE SEQUENCE [LARGE SCALE GENOMIC DNA]</scope>
    <source>
        <strain evidence="19 20">BCC7051</strain>
    </source>
</reference>
<evidence type="ECO:0000256" key="9">
    <source>
        <dbReference type="ARBA" id="ARBA00022729"/>
    </source>
</evidence>
<evidence type="ECO:0000256" key="17">
    <source>
        <dbReference type="SAM" id="Phobius"/>
    </source>
</evidence>
<gene>
    <name evidence="19" type="ORF">OAory_01113620</name>
</gene>
<evidence type="ECO:0000256" key="7">
    <source>
        <dbReference type="ARBA" id="ARBA00022525"/>
    </source>
</evidence>
<keyword evidence="13" id="KW-0119">Carbohydrate metabolism</keyword>
<dbReference type="AlphaFoldDB" id="A0A1S9D7G9"/>
<dbReference type="Proteomes" id="UP000190312">
    <property type="component" value="Unassembled WGS sequence"/>
</dbReference>
<dbReference type="GO" id="GO:0022857">
    <property type="term" value="F:transmembrane transporter activity"/>
    <property type="evidence" value="ECO:0007669"/>
    <property type="project" value="InterPro"/>
</dbReference>